<proteinExistence type="predicted"/>
<name>A0A919DSL4_9ACTN</name>
<accession>A0A919DSL4</accession>
<dbReference type="Proteomes" id="UP000641386">
    <property type="component" value="Unassembled WGS sequence"/>
</dbReference>
<comment type="caution">
    <text evidence="1">The sequence shown here is derived from an EMBL/GenBank/DDBJ whole genome shotgun (WGS) entry which is preliminary data.</text>
</comment>
<dbReference type="EMBL" id="BNBC01000017">
    <property type="protein sequence ID" value="GHE79990.1"/>
    <property type="molecule type" value="Genomic_DNA"/>
</dbReference>
<dbReference type="RefSeq" id="WP_189901965.1">
    <property type="nucleotide sequence ID" value="NZ_BNBC01000017.1"/>
</dbReference>
<keyword evidence="2" id="KW-1185">Reference proteome</keyword>
<sequence length="169" mass="17674">MPHPTTARPLRQVLQPMIAGAVLASSHPGLTADSIEVDHLGVATGDDPLGLRVFLYHPSADVFEQWAEAIQATEYSAPKTTSRPGELSHTATGRIGNTPVEVTCVSLRGEWVWRATTGGGVHKRDSTKDGVIAACGGFIIGVADPAQWEVPGLRCPGCLASDTAPAAVQ</sequence>
<dbReference type="AlphaFoldDB" id="A0A919DSL4"/>
<protein>
    <submittedName>
        <fullName evidence="1">Uncharacterized protein</fullName>
    </submittedName>
</protein>
<organism evidence="1 2">
    <name type="scientific">Streptomyces spiralis</name>
    <dbReference type="NCBI Taxonomy" id="66376"/>
    <lineage>
        <taxon>Bacteria</taxon>
        <taxon>Bacillati</taxon>
        <taxon>Actinomycetota</taxon>
        <taxon>Actinomycetes</taxon>
        <taxon>Kitasatosporales</taxon>
        <taxon>Streptomycetaceae</taxon>
        <taxon>Streptomyces</taxon>
    </lineage>
</organism>
<gene>
    <name evidence="1" type="ORF">GCM10014715_39180</name>
</gene>
<reference evidence="1" key="2">
    <citation type="submission" date="2020-09" db="EMBL/GenBank/DDBJ databases">
        <authorList>
            <person name="Sun Q."/>
            <person name="Ohkuma M."/>
        </authorList>
    </citation>
    <scope>NUCLEOTIDE SEQUENCE</scope>
    <source>
        <strain evidence="1">JCM 3302</strain>
    </source>
</reference>
<reference evidence="1" key="1">
    <citation type="journal article" date="2014" name="Int. J. Syst. Evol. Microbiol.">
        <title>Complete genome sequence of Corynebacterium casei LMG S-19264T (=DSM 44701T), isolated from a smear-ripened cheese.</title>
        <authorList>
            <consortium name="US DOE Joint Genome Institute (JGI-PGF)"/>
            <person name="Walter F."/>
            <person name="Albersmeier A."/>
            <person name="Kalinowski J."/>
            <person name="Ruckert C."/>
        </authorList>
    </citation>
    <scope>NUCLEOTIDE SEQUENCE</scope>
    <source>
        <strain evidence="1">JCM 3302</strain>
    </source>
</reference>
<evidence type="ECO:0000313" key="1">
    <source>
        <dbReference type="EMBL" id="GHE79990.1"/>
    </source>
</evidence>
<evidence type="ECO:0000313" key="2">
    <source>
        <dbReference type="Proteomes" id="UP000641386"/>
    </source>
</evidence>